<dbReference type="GO" id="GO:0005634">
    <property type="term" value="C:nucleus"/>
    <property type="evidence" value="ECO:0007669"/>
    <property type="project" value="UniProtKB-SubCell"/>
</dbReference>
<feature type="region of interest" description="Disordered" evidence="3">
    <location>
        <begin position="69"/>
        <end position="170"/>
    </location>
</feature>
<evidence type="ECO:0000256" key="3">
    <source>
        <dbReference type="SAM" id="MobiDB-lite"/>
    </source>
</evidence>
<sequence>MFFLTTETFCLSRFGWSSKKTEETLQPVLKQLQRQQMQQRIDTFFHLEQQEKQSIRSQRLRRAVLCLKRKEREQRGTDEEEEEEENKVSPSKQSRLEAEGGFISSQPHLNSPGEEDETTSGQAMMPLRAESSSSCSEEEAESGSGVVMVTARSVFEGKNRGRARGRSKRR</sequence>
<dbReference type="EMBL" id="SRMA01025597">
    <property type="protein sequence ID" value="TRY92763.1"/>
    <property type="molecule type" value="Genomic_DNA"/>
</dbReference>
<evidence type="ECO:0000313" key="5">
    <source>
        <dbReference type="Proteomes" id="UP000316079"/>
    </source>
</evidence>
<dbReference type="PANTHER" id="PTHR16171:SF11">
    <property type="entry name" value="DNA EXCISION REPAIR PROTEIN ERCC-5"/>
    <property type="match status" value="1"/>
</dbReference>
<dbReference type="AlphaFoldDB" id="A0A553QS12"/>
<dbReference type="Proteomes" id="UP000316079">
    <property type="component" value="Unassembled WGS sequence"/>
</dbReference>
<dbReference type="GO" id="GO:0003697">
    <property type="term" value="F:single-stranded DNA binding"/>
    <property type="evidence" value="ECO:0007669"/>
    <property type="project" value="TreeGrafter"/>
</dbReference>
<name>A0A553QS12_9TELE</name>
<accession>A0A553QS12</accession>
<organism evidence="4 5">
    <name type="scientific">Danionella cerebrum</name>
    <dbReference type="NCBI Taxonomy" id="2873325"/>
    <lineage>
        <taxon>Eukaryota</taxon>
        <taxon>Metazoa</taxon>
        <taxon>Chordata</taxon>
        <taxon>Craniata</taxon>
        <taxon>Vertebrata</taxon>
        <taxon>Euteleostomi</taxon>
        <taxon>Actinopterygii</taxon>
        <taxon>Neopterygii</taxon>
        <taxon>Teleostei</taxon>
        <taxon>Ostariophysi</taxon>
        <taxon>Cypriniformes</taxon>
        <taxon>Danionidae</taxon>
        <taxon>Danioninae</taxon>
        <taxon>Danionella</taxon>
    </lineage>
</organism>
<dbReference type="OrthoDB" id="31113at2759"/>
<proteinExistence type="predicted"/>
<keyword evidence="5" id="KW-1185">Reference proteome</keyword>
<reference evidence="4 5" key="1">
    <citation type="journal article" date="2019" name="Sci. Data">
        <title>Hybrid genome assembly and annotation of Danionella translucida.</title>
        <authorList>
            <person name="Kadobianskyi M."/>
            <person name="Schulze L."/>
            <person name="Schuelke M."/>
            <person name="Judkewitz B."/>
        </authorList>
    </citation>
    <scope>NUCLEOTIDE SEQUENCE [LARGE SCALE GENOMIC DNA]</scope>
    <source>
        <strain evidence="4 5">Bolton</strain>
    </source>
</reference>
<gene>
    <name evidence="4" type="ORF">DNTS_024841</name>
</gene>
<feature type="compositionally biased region" description="Basic residues" evidence="3">
    <location>
        <begin position="160"/>
        <end position="170"/>
    </location>
</feature>
<evidence type="ECO:0000256" key="1">
    <source>
        <dbReference type="ARBA" id="ARBA00004123"/>
    </source>
</evidence>
<evidence type="ECO:0000313" key="4">
    <source>
        <dbReference type="EMBL" id="TRY92763.1"/>
    </source>
</evidence>
<protein>
    <submittedName>
        <fullName evidence="4">Uncharacterized protein</fullName>
    </submittedName>
</protein>
<evidence type="ECO:0000256" key="2">
    <source>
        <dbReference type="ARBA" id="ARBA00023242"/>
    </source>
</evidence>
<keyword evidence="2" id="KW-0539">Nucleus</keyword>
<comment type="caution">
    <text evidence="4">The sequence shown here is derived from an EMBL/GenBank/DDBJ whole genome shotgun (WGS) entry which is preliminary data.</text>
</comment>
<comment type="subcellular location">
    <subcellularLocation>
        <location evidence="1">Nucleus</location>
    </subcellularLocation>
</comment>
<dbReference type="GO" id="GO:0004520">
    <property type="term" value="F:DNA endonuclease activity"/>
    <property type="evidence" value="ECO:0007669"/>
    <property type="project" value="TreeGrafter"/>
</dbReference>
<dbReference type="PANTHER" id="PTHR16171">
    <property type="entry name" value="DNA REPAIR PROTEIN COMPLEMENTING XP-G CELLS-RELATED"/>
    <property type="match status" value="1"/>
</dbReference>